<keyword evidence="5" id="KW-1185">Reference proteome</keyword>
<gene>
    <name evidence="4" type="ORF">ABQ292_26290</name>
</gene>
<dbReference type="SUPFAM" id="SSF52540">
    <property type="entry name" value="P-loop containing nucleoside triphosphate hydrolases"/>
    <property type="match status" value="1"/>
</dbReference>
<feature type="domain" description="Orc1-like AAA ATPase" evidence="3">
    <location>
        <begin position="2"/>
        <end position="156"/>
    </location>
</feature>
<evidence type="ECO:0000313" key="5">
    <source>
        <dbReference type="Proteomes" id="UP001560045"/>
    </source>
</evidence>
<dbReference type="RefSeq" id="WP_369210651.1">
    <property type="nucleotide sequence ID" value="NZ_JBFNXQ010000187.1"/>
</dbReference>
<evidence type="ECO:0000256" key="2">
    <source>
        <dbReference type="ARBA" id="ARBA00022840"/>
    </source>
</evidence>
<proteinExistence type="predicted"/>
<evidence type="ECO:0000256" key="1">
    <source>
        <dbReference type="ARBA" id="ARBA00022741"/>
    </source>
</evidence>
<reference evidence="4 5" key="1">
    <citation type="submission" date="2024-06" db="EMBL/GenBank/DDBJ databases">
        <title>Draft genome sequence of Geodermatophilus badlandi, a novel member of the Geodermatophilaceae isolated from badland sedimentary rocks in the Red desert, Wyoming, USA.</title>
        <authorList>
            <person name="Ben Tekaya S."/>
            <person name="Nouioui I."/>
            <person name="Flores G.M."/>
            <person name="Shaal M.N."/>
            <person name="Bredoire F."/>
            <person name="Basile F."/>
            <person name="Van Diepen L."/>
            <person name="Ward N.L."/>
        </authorList>
    </citation>
    <scope>NUCLEOTIDE SEQUENCE [LARGE SCALE GENOMIC DNA]</scope>
    <source>
        <strain evidence="4 5">WL48A</strain>
    </source>
</reference>
<evidence type="ECO:0000313" key="4">
    <source>
        <dbReference type="EMBL" id="MEX5721863.1"/>
    </source>
</evidence>
<sequence length="347" mass="35855">MLAGRDVERAAIAALLDAARAGEGGALVVRGVAGSGKSALLTDALDAAPDSTVLRTSGVESESPLAFAAVQRLLWPLRSRIDALPSPQRAALRAALGEAEGEGDRFLAFLGTLSLLADAAEQSPVLAVVDDAHWLDDASAAALLFVARRLRAERVALLFAARDGEAHGFDAPDLPAVVLGGVTGAAAGALLSSRAGRGVDPAVRDRLVAATGGNPLALGELAAALTGDQLAGREPLPAPLPLTEGVERGFLDRYRRLSEPAQRLLLVATADDTARLTVVRDAAERLAAGDEALDEAELTGLLRIDGDTVVLHHPLVRSAVYHAATSAQRRAAHRALAAALRADADRR</sequence>
<comment type="caution">
    <text evidence="4">The sequence shown here is derived from an EMBL/GenBank/DDBJ whole genome shotgun (WGS) entry which is preliminary data.</text>
</comment>
<keyword evidence="2" id="KW-0067">ATP-binding</keyword>
<dbReference type="InterPro" id="IPR027417">
    <property type="entry name" value="P-loop_NTPase"/>
</dbReference>
<organism evidence="4 5">
    <name type="scientific">Geodermatophilus maliterrae</name>
    <dbReference type="NCBI Taxonomy" id="3162531"/>
    <lineage>
        <taxon>Bacteria</taxon>
        <taxon>Bacillati</taxon>
        <taxon>Actinomycetota</taxon>
        <taxon>Actinomycetes</taxon>
        <taxon>Geodermatophilales</taxon>
        <taxon>Geodermatophilaceae</taxon>
        <taxon>Geodermatophilus</taxon>
    </lineage>
</organism>
<dbReference type="InterPro" id="IPR041664">
    <property type="entry name" value="AAA_16"/>
</dbReference>
<protein>
    <submittedName>
        <fullName evidence="4">AAA family ATPase</fullName>
    </submittedName>
</protein>
<evidence type="ECO:0000259" key="3">
    <source>
        <dbReference type="Pfam" id="PF13191"/>
    </source>
</evidence>
<dbReference type="EMBL" id="JBFNXQ010000187">
    <property type="protein sequence ID" value="MEX5721863.1"/>
    <property type="molecule type" value="Genomic_DNA"/>
</dbReference>
<dbReference type="Proteomes" id="UP001560045">
    <property type="component" value="Unassembled WGS sequence"/>
</dbReference>
<feature type="non-terminal residue" evidence="4">
    <location>
        <position position="347"/>
    </location>
</feature>
<dbReference type="Pfam" id="PF13191">
    <property type="entry name" value="AAA_16"/>
    <property type="match status" value="1"/>
</dbReference>
<name>A0ABV3XP67_9ACTN</name>
<accession>A0ABV3XP67</accession>
<dbReference type="PANTHER" id="PTHR16305">
    <property type="entry name" value="TESTICULAR SOLUBLE ADENYLYL CYCLASE"/>
    <property type="match status" value="1"/>
</dbReference>
<dbReference type="PANTHER" id="PTHR16305:SF35">
    <property type="entry name" value="TRANSCRIPTIONAL ACTIVATOR DOMAIN"/>
    <property type="match status" value="1"/>
</dbReference>
<keyword evidence="1" id="KW-0547">Nucleotide-binding</keyword>